<dbReference type="InterPro" id="IPR004305">
    <property type="entry name" value="Thiaminase-2/PQQC"/>
</dbReference>
<dbReference type="Proteomes" id="UP000250235">
    <property type="component" value="Unassembled WGS sequence"/>
</dbReference>
<evidence type="ECO:0000259" key="1">
    <source>
        <dbReference type="Pfam" id="PF03070"/>
    </source>
</evidence>
<dbReference type="InterPro" id="IPR036412">
    <property type="entry name" value="HAD-like_sf"/>
</dbReference>
<protein>
    <recommendedName>
        <fullName evidence="1">Thiaminase-2/PQQC domain-containing protein</fullName>
    </recommendedName>
</protein>
<dbReference type="OrthoDB" id="10028886at2759"/>
<dbReference type="AlphaFoldDB" id="A0A2Z7BLF9"/>
<dbReference type="PANTHER" id="PTHR43198:SF9">
    <property type="entry name" value="AMINOPYRIMIDINE AMINOHYDROLASE, MITOCHONDRIAL ISOFORM X1-RELATED"/>
    <property type="match status" value="1"/>
</dbReference>
<gene>
    <name evidence="2" type="ORF">F511_01469</name>
</gene>
<name>A0A2Z7BLF9_9LAMI</name>
<organism evidence="2 3">
    <name type="scientific">Dorcoceras hygrometricum</name>
    <dbReference type="NCBI Taxonomy" id="472368"/>
    <lineage>
        <taxon>Eukaryota</taxon>
        <taxon>Viridiplantae</taxon>
        <taxon>Streptophyta</taxon>
        <taxon>Embryophyta</taxon>
        <taxon>Tracheophyta</taxon>
        <taxon>Spermatophyta</taxon>
        <taxon>Magnoliopsida</taxon>
        <taxon>eudicotyledons</taxon>
        <taxon>Gunneridae</taxon>
        <taxon>Pentapetalae</taxon>
        <taxon>asterids</taxon>
        <taxon>lamiids</taxon>
        <taxon>Lamiales</taxon>
        <taxon>Gesneriaceae</taxon>
        <taxon>Didymocarpoideae</taxon>
        <taxon>Trichosporeae</taxon>
        <taxon>Loxocarpinae</taxon>
        <taxon>Dorcoceras</taxon>
    </lineage>
</organism>
<dbReference type="InterPro" id="IPR023214">
    <property type="entry name" value="HAD_sf"/>
</dbReference>
<sequence>MGSSELLASDEEGIAKRLWKKFKNERALALYSPFAVCLAAGTLNPKDFIHCISQDVYFLQAFAHAYELAEQYVDDEEDKEAISGLRKGVLKRFRNQDSLIREWGFEPPKDTTCDAATVKYTEFLAETAAGKVGEEKFSVKIVTPFEKTKLAAYTLSVISPCMRLYSFISKEIQARLDPDDGEHIYKKWLNSLSSLKFEASASRIEDLLDKLSISLTSEELDIVERLYHRAMKLELDFIWAQSIVQPSIVPCSRLLNNLEDNLILFCDFDLTCTAVDSSALLAELAIITTTNGSVPMPFADIRTTWRHLFSQYIEEYQQCVESIIQDEAGTDISLQAEGLDYEGLFNGLKKISGFEKRANARLIHSNVLKGLNLADIKRAGERLNFQDGCKKFFHNVVENKICSTKVHVLSCCWCSDLIRSAFSSGNLNALNIHSNDLVYQESISTGGMIMKMECPIDKLQAFKDVTSEIHGRPLKIYIGGSLGDLLCMLEADIGIVIGLSAGLKTVANHFGISFIPLFSCLITKQRELAESGSINCKGTSSTLYTVSSWDEIYAFILGQ</sequence>
<dbReference type="InterPro" id="IPR050967">
    <property type="entry name" value="Thiamine_Salvage_TenA"/>
</dbReference>
<reference evidence="2 3" key="1">
    <citation type="journal article" date="2015" name="Proc. Natl. Acad. Sci. U.S.A.">
        <title>The resurrection genome of Boea hygrometrica: A blueprint for survival of dehydration.</title>
        <authorList>
            <person name="Xiao L."/>
            <person name="Yang G."/>
            <person name="Zhang L."/>
            <person name="Yang X."/>
            <person name="Zhao S."/>
            <person name="Ji Z."/>
            <person name="Zhou Q."/>
            <person name="Hu M."/>
            <person name="Wang Y."/>
            <person name="Chen M."/>
            <person name="Xu Y."/>
            <person name="Jin H."/>
            <person name="Xiao X."/>
            <person name="Hu G."/>
            <person name="Bao F."/>
            <person name="Hu Y."/>
            <person name="Wan P."/>
            <person name="Li L."/>
            <person name="Deng X."/>
            <person name="Kuang T."/>
            <person name="Xiang C."/>
            <person name="Zhu J.K."/>
            <person name="Oliver M.J."/>
            <person name="He Y."/>
        </authorList>
    </citation>
    <scope>NUCLEOTIDE SEQUENCE [LARGE SCALE GENOMIC DNA]</scope>
    <source>
        <strain evidence="3">cv. XS01</strain>
    </source>
</reference>
<dbReference type="Gene3D" id="1.20.910.10">
    <property type="entry name" value="Heme oxygenase-like"/>
    <property type="match status" value="1"/>
</dbReference>
<dbReference type="GO" id="GO:0005829">
    <property type="term" value="C:cytosol"/>
    <property type="evidence" value="ECO:0007669"/>
    <property type="project" value="TreeGrafter"/>
</dbReference>
<accession>A0A2Z7BLF9</accession>
<dbReference type="PANTHER" id="PTHR43198">
    <property type="entry name" value="BIFUNCTIONAL TH2 PROTEIN"/>
    <property type="match status" value="1"/>
</dbReference>
<evidence type="ECO:0000313" key="3">
    <source>
        <dbReference type="Proteomes" id="UP000250235"/>
    </source>
</evidence>
<proteinExistence type="predicted"/>
<dbReference type="CDD" id="cd19368">
    <property type="entry name" value="TenA_C_AtTH2-like"/>
    <property type="match status" value="1"/>
</dbReference>
<dbReference type="SUPFAM" id="SSF48613">
    <property type="entry name" value="Heme oxygenase-like"/>
    <property type="match status" value="1"/>
</dbReference>
<dbReference type="SUPFAM" id="SSF56784">
    <property type="entry name" value="HAD-like"/>
    <property type="match status" value="1"/>
</dbReference>
<evidence type="ECO:0000313" key="2">
    <source>
        <dbReference type="EMBL" id="KZV32958.1"/>
    </source>
</evidence>
<dbReference type="EMBL" id="KV006337">
    <property type="protein sequence ID" value="KZV32958.1"/>
    <property type="molecule type" value="Genomic_DNA"/>
</dbReference>
<keyword evidence="3" id="KW-1185">Reference proteome</keyword>
<dbReference type="Gene3D" id="3.40.50.1000">
    <property type="entry name" value="HAD superfamily/HAD-like"/>
    <property type="match status" value="1"/>
</dbReference>
<feature type="domain" description="Thiaminase-2/PQQC" evidence="1">
    <location>
        <begin position="33"/>
        <end position="241"/>
    </location>
</feature>
<dbReference type="GO" id="GO:0006772">
    <property type="term" value="P:thiamine metabolic process"/>
    <property type="evidence" value="ECO:0007669"/>
    <property type="project" value="UniProtKB-ARBA"/>
</dbReference>
<dbReference type="InterPro" id="IPR016084">
    <property type="entry name" value="Haem_Oase-like_multi-hlx"/>
</dbReference>
<dbReference type="Pfam" id="PF03070">
    <property type="entry name" value="TENA_THI-4"/>
    <property type="match status" value="1"/>
</dbReference>